<sequence length="167" mass="18594">MLTKGQDLTVCLSEAVDSAHSDVRDLSFQLGQKEIGLNFSGFNIWTEGDLDDAQGNSYLILKTETASNYKIQMRATTKMLDEYQKGDTAQDLGLTFPHTNVHEVKTDAISGRIEISSEKNGLVFYSTVDGNQLEITLWSKRTLTTNDVRFFELMISSIEVVSKGKSV</sequence>
<keyword evidence="2" id="KW-1185">Reference proteome</keyword>
<reference evidence="1 2" key="1">
    <citation type="submission" date="2017-05" db="EMBL/GenBank/DDBJ databases">
        <title>Vagococcus spp. assemblies.</title>
        <authorList>
            <person name="Gulvik C.A."/>
        </authorList>
    </citation>
    <scope>NUCLEOTIDE SEQUENCE [LARGE SCALE GENOMIC DNA]</scope>
    <source>
        <strain evidence="1 2">DSM 24756</strain>
    </source>
</reference>
<evidence type="ECO:0000313" key="1">
    <source>
        <dbReference type="EMBL" id="RSU06946.1"/>
    </source>
</evidence>
<proteinExistence type="predicted"/>
<dbReference type="AlphaFoldDB" id="A0A430AGA7"/>
<evidence type="ECO:0000313" key="2">
    <source>
        <dbReference type="Proteomes" id="UP000288669"/>
    </source>
</evidence>
<dbReference type="Proteomes" id="UP000288669">
    <property type="component" value="Unassembled WGS sequence"/>
</dbReference>
<accession>A0A430AGA7</accession>
<comment type="caution">
    <text evidence="1">The sequence shown here is derived from an EMBL/GenBank/DDBJ whole genome shotgun (WGS) entry which is preliminary data.</text>
</comment>
<dbReference type="RefSeq" id="WP_126824102.1">
    <property type="nucleotide sequence ID" value="NZ_JBHLWU010000002.1"/>
</dbReference>
<organism evidence="1 2">
    <name type="scientific">Vagococcus entomophilus</name>
    <dbReference type="NCBI Taxonomy" id="1160095"/>
    <lineage>
        <taxon>Bacteria</taxon>
        <taxon>Bacillati</taxon>
        <taxon>Bacillota</taxon>
        <taxon>Bacilli</taxon>
        <taxon>Lactobacillales</taxon>
        <taxon>Enterococcaceae</taxon>
        <taxon>Vagococcus</taxon>
    </lineage>
</organism>
<dbReference type="EMBL" id="NGJZ01000002">
    <property type="protein sequence ID" value="RSU06946.1"/>
    <property type="molecule type" value="Genomic_DNA"/>
</dbReference>
<name>A0A430AGA7_9ENTE</name>
<protein>
    <submittedName>
        <fullName evidence="1">Uncharacterized protein</fullName>
    </submittedName>
</protein>
<gene>
    <name evidence="1" type="ORF">CBF30_06710</name>
</gene>